<dbReference type="GO" id="GO:0030313">
    <property type="term" value="C:cell envelope"/>
    <property type="evidence" value="ECO:0007669"/>
    <property type="project" value="UniProtKB-SubCell"/>
</dbReference>
<organism evidence="7 8">
    <name type="scientific">Planobacterium oryzisoli</name>
    <dbReference type="NCBI Taxonomy" id="2771435"/>
    <lineage>
        <taxon>Bacteria</taxon>
        <taxon>Pseudomonadati</taxon>
        <taxon>Bacteroidota</taxon>
        <taxon>Flavobacteriia</taxon>
        <taxon>Flavobacteriales</taxon>
        <taxon>Weeksellaceae</taxon>
        <taxon>Chryseobacterium group</taxon>
        <taxon>Chryseobacterium</taxon>
    </lineage>
</organism>
<evidence type="ECO:0000256" key="1">
    <source>
        <dbReference type="ARBA" id="ARBA00004196"/>
    </source>
</evidence>
<keyword evidence="2" id="KW-0201">Cytochrome c-type biogenesis</keyword>
<dbReference type="PANTHER" id="PTHR42852">
    <property type="entry name" value="THIOL:DISULFIDE INTERCHANGE PROTEIN DSBE"/>
    <property type="match status" value="1"/>
</dbReference>
<proteinExistence type="predicted"/>
<accession>A0A930YX89</accession>
<dbReference type="EMBL" id="JADKYY010000014">
    <property type="protein sequence ID" value="MBF5028036.1"/>
    <property type="molecule type" value="Genomic_DNA"/>
</dbReference>
<dbReference type="PROSITE" id="PS51352">
    <property type="entry name" value="THIOREDOXIN_2"/>
    <property type="match status" value="1"/>
</dbReference>
<dbReference type="PANTHER" id="PTHR42852:SF6">
    <property type="entry name" value="THIOL:DISULFIDE INTERCHANGE PROTEIN DSBE"/>
    <property type="match status" value="1"/>
</dbReference>
<feature type="chain" id="PRO_5037250328" evidence="5">
    <location>
        <begin position="22"/>
        <end position="428"/>
    </location>
</feature>
<keyword evidence="5" id="KW-0732">Signal</keyword>
<reference evidence="7" key="1">
    <citation type="submission" date="2020-11" db="EMBL/GenBank/DDBJ databases">
        <title>Genome seq and assembly of Planobacterium sp.</title>
        <authorList>
            <person name="Chhetri G."/>
        </authorList>
    </citation>
    <scope>NUCLEOTIDE SEQUENCE</scope>
    <source>
        <strain evidence="7">GCR5</strain>
    </source>
</reference>
<evidence type="ECO:0000256" key="5">
    <source>
        <dbReference type="SAM" id="SignalP"/>
    </source>
</evidence>
<dbReference type="InterPro" id="IPR012336">
    <property type="entry name" value="Thioredoxin-like_fold"/>
</dbReference>
<name>A0A930YX89_9FLAO</name>
<evidence type="ECO:0000259" key="6">
    <source>
        <dbReference type="PROSITE" id="PS51352"/>
    </source>
</evidence>
<dbReference type="CDD" id="cd02966">
    <property type="entry name" value="TlpA_like_family"/>
    <property type="match status" value="1"/>
</dbReference>
<dbReference type="InterPro" id="IPR013766">
    <property type="entry name" value="Thioredoxin_domain"/>
</dbReference>
<comment type="caution">
    <text evidence="7">The sequence shown here is derived from an EMBL/GenBank/DDBJ whole genome shotgun (WGS) entry which is preliminary data.</text>
</comment>
<evidence type="ECO:0000256" key="3">
    <source>
        <dbReference type="ARBA" id="ARBA00023157"/>
    </source>
</evidence>
<evidence type="ECO:0000313" key="8">
    <source>
        <dbReference type="Proteomes" id="UP000694480"/>
    </source>
</evidence>
<feature type="signal peptide" evidence="5">
    <location>
        <begin position="1"/>
        <end position="21"/>
    </location>
</feature>
<keyword evidence="3" id="KW-1015">Disulfide bond</keyword>
<sequence length="428" mass="49001">MRYKLSSILCFLFAVPFYAQFQVNVKAYENFLPKEAYLYTLLGTQDVLVAKAIRSSNGWKVNVPDYYKGKLKLYFPENNTEIALVSENTDVDLTLKVSPKGVLEYEFRDAPNNFMQEWESLSQKKRELLPVYYQILNYYSPQSDFYVALQKEIAKLSNPSAAKTDFEFINFYIQNKLRLEPTDQSASTFSQEQLVDFLVRSNDLLESSGLMRTALVGYLENATQTDAKQAVDFLLQELNVESARGQIVLSEFIEIFDIYGLKDLKEHYLQQANNLKCELNDRLRHTLSVNTNTAIGAILPDYAFDRVHNTQAHSVHSIKAQKKVLVFWSSGCSHCQTDLPKLIPYYSEMKKRGIEIVGLSLDTDLTTFTQKASAYPWINATELRGWNSSFNEIYNIHATPTYIVVDNDNKIEAKPNMALDVVAYLGLK</sequence>
<dbReference type="RefSeq" id="WP_194739962.1">
    <property type="nucleotide sequence ID" value="NZ_JADKYY010000014.1"/>
</dbReference>
<dbReference type="Proteomes" id="UP000694480">
    <property type="component" value="Unassembled WGS sequence"/>
</dbReference>
<dbReference type="Gene3D" id="3.40.30.10">
    <property type="entry name" value="Glutaredoxin"/>
    <property type="match status" value="1"/>
</dbReference>
<dbReference type="SUPFAM" id="SSF52833">
    <property type="entry name" value="Thioredoxin-like"/>
    <property type="match status" value="1"/>
</dbReference>
<evidence type="ECO:0000256" key="2">
    <source>
        <dbReference type="ARBA" id="ARBA00022748"/>
    </source>
</evidence>
<dbReference type="InterPro" id="IPR036249">
    <property type="entry name" value="Thioredoxin-like_sf"/>
</dbReference>
<protein>
    <submittedName>
        <fullName evidence="7">Thioredoxin family protein</fullName>
    </submittedName>
</protein>
<dbReference type="Pfam" id="PF13905">
    <property type="entry name" value="Thioredoxin_8"/>
    <property type="match status" value="1"/>
</dbReference>
<feature type="domain" description="Thioredoxin" evidence="6">
    <location>
        <begin position="293"/>
        <end position="427"/>
    </location>
</feature>
<keyword evidence="4" id="KW-0676">Redox-active center</keyword>
<evidence type="ECO:0000256" key="4">
    <source>
        <dbReference type="ARBA" id="ARBA00023284"/>
    </source>
</evidence>
<dbReference type="AlphaFoldDB" id="A0A930YX89"/>
<dbReference type="InterPro" id="IPR050553">
    <property type="entry name" value="Thioredoxin_ResA/DsbE_sf"/>
</dbReference>
<gene>
    <name evidence="7" type="ORF">IC612_09530</name>
</gene>
<dbReference type="GO" id="GO:0017004">
    <property type="term" value="P:cytochrome complex assembly"/>
    <property type="evidence" value="ECO:0007669"/>
    <property type="project" value="UniProtKB-KW"/>
</dbReference>
<evidence type="ECO:0000313" key="7">
    <source>
        <dbReference type="EMBL" id="MBF5028036.1"/>
    </source>
</evidence>
<keyword evidence="8" id="KW-1185">Reference proteome</keyword>
<comment type="subcellular location">
    <subcellularLocation>
        <location evidence="1">Cell envelope</location>
    </subcellularLocation>
</comment>